<gene>
    <name evidence="4" type="ORF">SAMN05421734_10765</name>
</gene>
<dbReference type="AlphaFoldDB" id="A0A1G6L366"/>
<dbReference type="InterPro" id="IPR009057">
    <property type="entry name" value="Homeodomain-like_sf"/>
</dbReference>
<dbReference type="RefSeq" id="WP_090796234.1">
    <property type="nucleotide sequence ID" value="NZ_FMYI01000007.1"/>
</dbReference>
<reference evidence="5" key="1">
    <citation type="submission" date="2016-09" db="EMBL/GenBank/DDBJ databases">
        <authorList>
            <person name="Varghese N."/>
            <person name="Submissions S."/>
        </authorList>
    </citation>
    <scope>NUCLEOTIDE SEQUENCE [LARGE SCALE GENOMIC DNA]</scope>
    <source>
        <strain evidence="5">S5</strain>
    </source>
</reference>
<dbReference type="EMBL" id="FMYI01000007">
    <property type="protein sequence ID" value="SDC37165.1"/>
    <property type="molecule type" value="Genomic_DNA"/>
</dbReference>
<dbReference type="Proteomes" id="UP000242949">
    <property type="component" value="Unassembled WGS sequence"/>
</dbReference>
<sequence>MAQSNKERQRTRMWEYFIDAATDVVLEQGIEQMTIRKVADLAGYTSSTAYNYFNDLSQLKFYAALRFTKPYSDELPIYLKKGQNTLEKWLYAWECFCKHSFQSPHIYATLFIDNIGGSAQTLLDQYYTIFPNDLSNVPDEIRSLLTEESFAKRSEQFIEPAVDEGFVEARDIQKLADLTFMVWTGTMMTFINNRRNWTKYDATNHTLKSVRELVLQFTHAHMREHIQYRSPNLA</sequence>
<evidence type="ECO:0000256" key="2">
    <source>
        <dbReference type="PROSITE-ProRule" id="PRU00335"/>
    </source>
</evidence>
<evidence type="ECO:0000313" key="5">
    <source>
        <dbReference type="Proteomes" id="UP000242949"/>
    </source>
</evidence>
<keyword evidence="1 2" id="KW-0238">DNA-binding</keyword>
<name>A0A1G6L366_9BACI</name>
<feature type="domain" description="HTH tetR-type" evidence="3">
    <location>
        <begin position="11"/>
        <end position="71"/>
    </location>
</feature>
<dbReference type="OrthoDB" id="5366068at2"/>
<evidence type="ECO:0000256" key="1">
    <source>
        <dbReference type="ARBA" id="ARBA00023125"/>
    </source>
</evidence>
<dbReference type="SUPFAM" id="SSF46689">
    <property type="entry name" value="Homeodomain-like"/>
    <property type="match status" value="1"/>
</dbReference>
<accession>A0A1G6L366</accession>
<organism evidence="4 5">
    <name type="scientific">Pelagirhabdus alkalitolerans</name>
    <dbReference type="NCBI Taxonomy" id="1612202"/>
    <lineage>
        <taxon>Bacteria</taxon>
        <taxon>Bacillati</taxon>
        <taxon>Bacillota</taxon>
        <taxon>Bacilli</taxon>
        <taxon>Bacillales</taxon>
        <taxon>Bacillaceae</taxon>
        <taxon>Pelagirhabdus</taxon>
    </lineage>
</organism>
<proteinExistence type="predicted"/>
<dbReference type="PROSITE" id="PS50977">
    <property type="entry name" value="HTH_TETR_2"/>
    <property type="match status" value="1"/>
</dbReference>
<dbReference type="STRING" id="1612202.SAMN05421734_10765"/>
<dbReference type="InterPro" id="IPR001647">
    <property type="entry name" value="HTH_TetR"/>
</dbReference>
<protein>
    <submittedName>
        <fullName evidence="4">Transcriptional regulator, TetR family</fullName>
    </submittedName>
</protein>
<evidence type="ECO:0000313" key="4">
    <source>
        <dbReference type="EMBL" id="SDC37165.1"/>
    </source>
</evidence>
<keyword evidence="5" id="KW-1185">Reference proteome</keyword>
<evidence type="ECO:0000259" key="3">
    <source>
        <dbReference type="PROSITE" id="PS50977"/>
    </source>
</evidence>
<feature type="DNA-binding region" description="H-T-H motif" evidence="2">
    <location>
        <begin position="34"/>
        <end position="53"/>
    </location>
</feature>
<dbReference type="GO" id="GO:0003677">
    <property type="term" value="F:DNA binding"/>
    <property type="evidence" value="ECO:0007669"/>
    <property type="project" value="UniProtKB-UniRule"/>
</dbReference>
<dbReference type="Pfam" id="PF00440">
    <property type="entry name" value="TetR_N"/>
    <property type="match status" value="1"/>
</dbReference>
<dbReference type="Gene3D" id="1.10.357.10">
    <property type="entry name" value="Tetracycline Repressor, domain 2"/>
    <property type="match status" value="1"/>
</dbReference>